<organism evidence="3 4">
    <name type="scientific">Symbiochloris irregularis</name>
    <dbReference type="NCBI Taxonomy" id="706552"/>
    <lineage>
        <taxon>Eukaryota</taxon>
        <taxon>Viridiplantae</taxon>
        <taxon>Chlorophyta</taxon>
        <taxon>core chlorophytes</taxon>
        <taxon>Trebouxiophyceae</taxon>
        <taxon>Trebouxiales</taxon>
        <taxon>Trebouxiaceae</taxon>
        <taxon>Symbiochloris</taxon>
    </lineage>
</organism>
<dbReference type="Gene3D" id="3.40.50.720">
    <property type="entry name" value="NAD(P)-binding Rossmann-like Domain"/>
    <property type="match status" value="1"/>
</dbReference>
<dbReference type="EMBL" id="JALJOQ010000034">
    <property type="protein sequence ID" value="KAK9807122.1"/>
    <property type="molecule type" value="Genomic_DNA"/>
</dbReference>
<gene>
    <name evidence="3" type="ORF">WJX73_007743</name>
</gene>
<evidence type="ECO:0000313" key="3">
    <source>
        <dbReference type="EMBL" id="KAK9807122.1"/>
    </source>
</evidence>
<dbReference type="SUPFAM" id="SSF51735">
    <property type="entry name" value="NAD(P)-binding Rossmann-fold domains"/>
    <property type="match status" value="1"/>
</dbReference>
<dbReference type="InterPro" id="IPR016040">
    <property type="entry name" value="NAD(P)-bd_dom"/>
</dbReference>
<dbReference type="PANTHER" id="PTHR15020">
    <property type="entry name" value="FLAVIN REDUCTASE-RELATED"/>
    <property type="match status" value="1"/>
</dbReference>
<dbReference type="PANTHER" id="PTHR15020:SF42">
    <property type="entry name" value="NAD(P)-BINDING DOMAIN-CONTAINING PROTEIN"/>
    <property type="match status" value="1"/>
</dbReference>
<proteinExistence type="predicted"/>
<feature type="region of interest" description="Disordered" evidence="1">
    <location>
        <begin position="24"/>
        <end position="95"/>
    </location>
</feature>
<evidence type="ECO:0000313" key="4">
    <source>
        <dbReference type="Proteomes" id="UP001465755"/>
    </source>
</evidence>
<accession>A0AAW1PED0</accession>
<evidence type="ECO:0000256" key="1">
    <source>
        <dbReference type="SAM" id="MobiDB-lite"/>
    </source>
</evidence>
<feature type="compositionally biased region" description="Polar residues" evidence="1">
    <location>
        <begin position="39"/>
        <end position="60"/>
    </location>
</feature>
<dbReference type="InterPro" id="IPR036291">
    <property type="entry name" value="NAD(P)-bd_dom_sf"/>
</dbReference>
<dbReference type="CDD" id="cd05243">
    <property type="entry name" value="SDR_a5"/>
    <property type="match status" value="1"/>
</dbReference>
<comment type="caution">
    <text evidence="3">The sequence shown here is derived from an EMBL/GenBank/DDBJ whole genome shotgun (WGS) entry which is preliminary data.</text>
</comment>
<evidence type="ECO:0000259" key="2">
    <source>
        <dbReference type="Pfam" id="PF13460"/>
    </source>
</evidence>
<dbReference type="AlphaFoldDB" id="A0AAW1PED0"/>
<protein>
    <recommendedName>
        <fullName evidence="2">NAD(P)-binding domain-containing protein</fullName>
    </recommendedName>
</protein>
<dbReference type="Proteomes" id="UP001465755">
    <property type="component" value="Unassembled WGS sequence"/>
</dbReference>
<dbReference type="Pfam" id="PF13460">
    <property type="entry name" value="NAD_binding_10"/>
    <property type="match status" value="1"/>
</dbReference>
<feature type="domain" description="NAD(P)-binding" evidence="2">
    <location>
        <begin position="109"/>
        <end position="305"/>
    </location>
</feature>
<name>A0AAW1PED0_9CHLO</name>
<keyword evidence="4" id="KW-1185">Reference proteome</keyword>
<sequence>MWGTLGSSSAAHAAPCGRQGLSTAIPGVSVPPPQKAPASLQQSKCRSFRPQTAASSTPRSNGVGAGAVKRRQKPVVEDVTPSDGEIVPLSSPTGASTRFKDAGPAVVAGAAGGTGKAIVQRLIQEGVPVRALVRNLSAAAAVLPGAENNVELFQGDVYKFSTLPAVLEGSQTLFIATGARPGLDPFGPYNVDYQGTLNLLAAAQQAGVTKLVLISSIGVDDVFFPLNLFFGVVFWKKRAEEAIQRSGIDYTIVRPGGLRDEPPGNEAPGRIVMEGPSSFGLPPGKRSGSILRRQVAEVAVEAAIEPGASRKVVEIITDPTAPLQSLASLFARV</sequence>
<reference evidence="3 4" key="1">
    <citation type="journal article" date="2024" name="Nat. Commun.">
        <title>Phylogenomics reveals the evolutionary origins of lichenization in chlorophyte algae.</title>
        <authorList>
            <person name="Puginier C."/>
            <person name="Libourel C."/>
            <person name="Otte J."/>
            <person name="Skaloud P."/>
            <person name="Haon M."/>
            <person name="Grisel S."/>
            <person name="Petersen M."/>
            <person name="Berrin J.G."/>
            <person name="Delaux P.M."/>
            <person name="Dal Grande F."/>
            <person name="Keller J."/>
        </authorList>
    </citation>
    <scope>NUCLEOTIDE SEQUENCE [LARGE SCALE GENOMIC DNA]</scope>
    <source>
        <strain evidence="3 4">SAG 2036</strain>
    </source>
</reference>